<accession>A0ABD7M6I9</accession>
<dbReference type="AlphaFoldDB" id="A0ABD7M6I9"/>
<keyword evidence="1" id="KW-0862">Zinc</keyword>
<dbReference type="SUPFAM" id="SSF102588">
    <property type="entry name" value="LmbE-like"/>
    <property type="match status" value="1"/>
</dbReference>
<dbReference type="EMBL" id="FRCE01000003">
    <property type="protein sequence ID" value="SHL46963.1"/>
    <property type="molecule type" value="Genomic_DNA"/>
</dbReference>
<sequence length="708" mass="75114">MVSFSHTDDGTSEAAWAEGGVGELPELRLPVWDAQTLLLVAVAHPDDETLAATGLIRSALRGGARVHVLVATAGEASHPHSPTHTPADLVRLRRDEMEHALDALAAGLPASAGPGSPARDRLTWASLALPDSGVAEHEDAVRDAVAAALDAHPGPAVLASHDPGDGHADHEAVGRAVGAVAGECDLPLYAFPIWFWHWADPADLPARRYRRLPLTDDDRAARRAALDAHASQVRPLSDAPGDEAILGPAVLAHHERPFEAHRVSGPDDADAHRAAAVFDRLYRAQEDPWRYLSSSYEARKRALTLAALPRPRYGTVVEAGASIGVLTADVAARADRVVGLEASPTAVERAAARLSGAPHAEVRRAVLPADWPADVAGADLVIASEIGYFLQPEELDALIDDADAALAPGGELLLCHWRHPIEGWPLDGDAVHARVAADPRWRLRTELVEDDFRLSLHVRAAAATHAVVVVPAKDEQERLPAALAALTAALDRWEEHHAQGTAAVVVAADRCDDATVAAALEARAADPRIHVLELGEPTAGQAGVGRARLEGARRARALFPDVPAERLWLASTDADSRVPADWLLAQTVAAGHDEVLVLGTVDVHQGPLRQAWLRGYRHEEGHPHVHGANLGLPWSLYEAVGGFPPVAEHEDVGLAEAVRAMAGERDGGDGRRVRVIATDTTRVLTSSRLEGRTPGGFSGHLKAVGRPG</sequence>
<dbReference type="InterPro" id="IPR029063">
    <property type="entry name" value="SAM-dependent_MTases_sf"/>
</dbReference>
<dbReference type="Proteomes" id="UP000184253">
    <property type="component" value="Unassembled WGS sequence"/>
</dbReference>
<dbReference type="Gene3D" id="3.90.550.10">
    <property type="entry name" value="Spore Coat Polysaccharide Biosynthesis Protein SpsA, Chain A"/>
    <property type="match status" value="1"/>
</dbReference>
<comment type="caution">
    <text evidence="4">The sequence shown here is derived from an EMBL/GenBank/DDBJ whole genome shotgun (WGS) entry which is preliminary data.</text>
</comment>
<dbReference type="Pfam" id="PF13649">
    <property type="entry name" value="Methyltransf_25"/>
    <property type="match status" value="1"/>
</dbReference>
<evidence type="ECO:0000313" key="5">
    <source>
        <dbReference type="Proteomes" id="UP000184253"/>
    </source>
</evidence>
<dbReference type="InterPro" id="IPR029044">
    <property type="entry name" value="Nucleotide-diphossugar_trans"/>
</dbReference>
<dbReference type="Pfam" id="PF00535">
    <property type="entry name" value="Glycos_transf_2"/>
    <property type="match status" value="1"/>
</dbReference>
<evidence type="ECO:0000256" key="1">
    <source>
        <dbReference type="ARBA" id="ARBA00022833"/>
    </source>
</evidence>
<organism evidence="4 5">
    <name type="scientific">Micrococcus luteus</name>
    <name type="common">Micrococcus lysodeikticus</name>
    <dbReference type="NCBI Taxonomy" id="1270"/>
    <lineage>
        <taxon>Bacteria</taxon>
        <taxon>Bacillati</taxon>
        <taxon>Actinomycetota</taxon>
        <taxon>Actinomycetes</taxon>
        <taxon>Micrococcales</taxon>
        <taxon>Micrococcaceae</taxon>
        <taxon>Micrococcus</taxon>
    </lineage>
</organism>
<evidence type="ECO:0000259" key="3">
    <source>
        <dbReference type="Pfam" id="PF13649"/>
    </source>
</evidence>
<evidence type="ECO:0000259" key="2">
    <source>
        <dbReference type="Pfam" id="PF00535"/>
    </source>
</evidence>
<dbReference type="SUPFAM" id="SSF53335">
    <property type="entry name" value="S-adenosyl-L-methionine-dependent methyltransferases"/>
    <property type="match status" value="1"/>
</dbReference>
<name>A0ABD7M6I9_MICLU</name>
<dbReference type="InterPro" id="IPR024078">
    <property type="entry name" value="LmbE-like_dom_sf"/>
</dbReference>
<dbReference type="GO" id="GO:0016137">
    <property type="term" value="P:glycoside metabolic process"/>
    <property type="evidence" value="ECO:0007669"/>
    <property type="project" value="UniProtKB-ARBA"/>
</dbReference>
<proteinExistence type="predicted"/>
<dbReference type="InterPro" id="IPR003737">
    <property type="entry name" value="GlcNAc_PI_deacetylase-related"/>
</dbReference>
<gene>
    <name evidence="4" type="ORF">SAMN04487849_103189</name>
</gene>
<dbReference type="PANTHER" id="PTHR12993:SF26">
    <property type="entry name" value="1D-MYO-INOSITOL 2-ACETAMIDO-2-DEOXY-ALPHA-D-GLUCOPYRANOSIDE DEACETYLASE"/>
    <property type="match status" value="1"/>
</dbReference>
<protein>
    <submittedName>
        <fullName evidence="4">N-acetylglucosaminyl deacetylase, LmbE family</fullName>
    </submittedName>
</protein>
<dbReference type="CDD" id="cd00761">
    <property type="entry name" value="Glyco_tranf_GTA_type"/>
    <property type="match status" value="1"/>
</dbReference>
<dbReference type="SUPFAM" id="SSF53448">
    <property type="entry name" value="Nucleotide-diphospho-sugar transferases"/>
    <property type="match status" value="1"/>
</dbReference>
<dbReference type="InterPro" id="IPR001173">
    <property type="entry name" value="Glyco_trans_2-like"/>
</dbReference>
<evidence type="ECO:0000313" key="4">
    <source>
        <dbReference type="EMBL" id="SHL46963.1"/>
    </source>
</evidence>
<feature type="domain" description="Methyltransferase" evidence="3">
    <location>
        <begin position="316"/>
        <end position="410"/>
    </location>
</feature>
<dbReference type="PANTHER" id="PTHR12993">
    <property type="entry name" value="N-ACETYLGLUCOSAMINYL-PHOSPHATIDYLINOSITOL DE-N-ACETYLASE-RELATED"/>
    <property type="match status" value="1"/>
</dbReference>
<feature type="domain" description="Glycosyltransferase 2-like" evidence="2">
    <location>
        <begin position="468"/>
        <end position="614"/>
    </location>
</feature>
<dbReference type="Gene3D" id="3.40.50.150">
    <property type="entry name" value="Vaccinia Virus protein VP39"/>
    <property type="match status" value="1"/>
</dbReference>
<dbReference type="Gene3D" id="3.40.50.10320">
    <property type="entry name" value="LmbE-like"/>
    <property type="match status" value="1"/>
</dbReference>
<dbReference type="InterPro" id="IPR041698">
    <property type="entry name" value="Methyltransf_25"/>
</dbReference>
<dbReference type="Pfam" id="PF02585">
    <property type="entry name" value="PIG-L"/>
    <property type="match status" value="1"/>
</dbReference>
<reference evidence="4 5" key="1">
    <citation type="submission" date="2016-11" db="EMBL/GenBank/DDBJ databases">
        <authorList>
            <person name="Varghese N."/>
            <person name="Submissions S."/>
        </authorList>
    </citation>
    <scope>NUCLEOTIDE SEQUENCE [LARGE SCALE GENOMIC DNA]</scope>
    <source>
        <strain evidence="4 5">VTM4R57</strain>
    </source>
</reference>